<dbReference type="Proteomes" id="UP001220610">
    <property type="component" value="Chromosome"/>
</dbReference>
<feature type="signal peptide" evidence="1">
    <location>
        <begin position="1"/>
        <end position="26"/>
    </location>
</feature>
<dbReference type="PROSITE" id="PS50835">
    <property type="entry name" value="IG_LIKE"/>
    <property type="match status" value="1"/>
</dbReference>
<accession>A0AAJ5WTN8</accession>
<protein>
    <submittedName>
        <fullName evidence="3">T9SS type A sorting domain-containing protein</fullName>
    </submittedName>
</protein>
<proteinExistence type="predicted"/>
<dbReference type="InterPro" id="IPR007110">
    <property type="entry name" value="Ig-like_dom"/>
</dbReference>
<keyword evidence="1" id="KW-0732">Signal</keyword>
<organism evidence="3 4">
    <name type="scientific">Candidatus Pseudobacter hemicellulosilyticus</name>
    <dbReference type="NCBI Taxonomy" id="3121375"/>
    <lineage>
        <taxon>Bacteria</taxon>
        <taxon>Pseudomonadati</taxon>
        <taxon>Bacteroidota</taxon>
        <taxon>Chitinophagia</taxon>
        <taxon>Chitinophagales</taxon>
        <taxon>Chitinophagaceae</taxon>
        <taxon>Pseudobacter</taxon>
    </lineage>
</organism>
<feature type="domain" description="Ig-like" evidence="2">
    <location>
        <begin position="476"/>
        <end position="512"/>
    </location>
</feature>
<evidence type="ECO:0000256" key="1">
    <source>
        <dbReference type="SAM" id="SignalP"/>
    </source>
</evidence>
<sequence length="779" mass="83749">MNPYTFMVRSSLLLLITLLTTSSLWAQAPDINVAFGVIKFGNSYVNVSKKTAGGTVEPGDTLEIRTCYWLPNNYLNNANYYLVRFLSNIPTNTVFLSDPGIQQITNEGVLYKQYTSANNDDAASYVASPATGAYNVRMNLGNSASKVTVNTNAANGGGQVVGGTNKPKLNSGTLITTAFQVKVTGAVGQNITLGAAQLRFRKTNSTSTATSDYVIKHTQYQIMITDNAPICADAVGANIVEEGGGTFDSGSVQNRAPRSTDYTLAGNVRKNLAVGSEIDDGYYTIVNNLSPRASIIPGARKQPDCNVPASLPTTDPLNCNNRMFGGHWDIIGDHTGSATPAGNLPPAAGGQGGYMLVVNAEYATIEAYKQSITGLCPNTSYEFSFWIRNVCTNCGIDSNSTQTWKPGVLPNLTVALDGMDRYSTGQVDTVGWVKKGFMFKTGATQTSIDISVRNNASGGGGNDWALDDIFLRTCNPNLTMMPSTLTTICDGDQVNLSCVVKSFFDNYINYTWELSTDNGLNWAPTGHSGAGIPTKNATGEYEYQAFFPSFLGNTAMDGHRYRFRVASTSNNLTDADCSFLNTTTIAVNVEYCHVLSTKVVGFAGTLVNRLSRLEWAVKNESTGTVYEVERSTDGTSFSRIGSVSGKAAANGAASYTLTDNTPVNGAVYYRLRITEPGTQQQFSKTVLLSNSDLELALLKLVNPFTQTLSFDLVSPAKGTTVISLTDMVGRRVKQLSTPVTRGLNSIKLHHLEGLANGIYHLRVEMNGQAINRQVVKAGR</sequence>
<dbReference type="InterPro" id="IPR013783">
    <property type="entry name" value="Ig-like_fold"/>
</dbReference>
<dbReference type="NCBIfam" id="TIGR04183">
    <property type="entry name" value="Por_Secre_tail"/>
    <property type="match status" value="1"/>
</dbReference>
<feature type="chain" id="PRO_5042483689" evidence="1">
    <location>
        <begin position="27"/>
        <end position="779"/>
    </location>
</feature>
<dbReference type="Gene3D" id="2.60.40.10">
    <property type="entry name" value="Immunoglobulins"/>
    <property type="match status" value="1"/>
</dbReference>
<dbReference type="AlphaFoldDB" id="A0AAJ5WTN8"/>
<evidence type="ECO:0000259" key="2">
    <source>
        <dbReference type="PROSITE" id="PS50835"/>
    </source>
</evidence>
<evidence type="ECO:0000313" key="4">
    <source>
        <dbReference type="Proteomes" id="UP001220610"/>
    </source>
</evidence>
<dbReference type="InterPro" id="IPR026444">
    <property type="entry name" value="Secre_tail"/>
</dbReference>
<evidence type="ECO:0000313" key="3">
    <source>
        <dbReference type="EMBL" id="WEK36383.1"/>
    </source>
</evidence>
<reference evidence="3" key="1">
    <citation type="submission" date="2023-03" db="EMBL/GenBank/DDBJ databases">
        <title>Andean soil-derived lignocellulolytic bacterial consortium as a source of novel taxa and putative plastic-active enzymes.</title>
        <authorList>
            <person name="Diaz-Garcia L."/>
            <person name="Chuvochina M."/>
            <person name="Feuerriegel G."/>
            <person name="Bunk B."/>
            <person name="Sproer C."/>
            <person name="Streit W.R."/>
            <person name="Rodriguez L.M."/>
            <person name="Overmann J."/>
            <person name="Jimenez D.J."/>
        </authorList>
    </citation>
    <scope>NUCLEOTIDE SEQUENCE</scope>
    <source>
        <strain evidence="3">MAG 7</strain>
    </source>
</reference>
<name>A0AAJ5WTN8_9BACT</name>
<dbReference type="EMBL" id="CP119311">
    <property type="protein sequence ID" value="WEK36383.1"/>
    <property type="molecule type" value="Genomic_DNA"/>
</dbReference>
<gene>
    <name evidence="3" type="ORF">P0Y53_02625</name>
</gene>